<keyword evidence="2" id="KW-0378">Hydrolase</keyword>
<dbReference type="InterPro" id="IPR018228">
    <property type="entry name" value="DNase_TatD-rel_CS"/>
</dbReference>
<accession>A0AAW1BWA4</accession>
<dbReference type="PANTHER" id="PTHR46363">
    <property type="entry name" value="DEOXYRIBONUCLEASE TATDN2-RELATED"/>
    <property type="match status" value="1"/>
</dbReference>
<proteinExistence type="inferred from homology"/>
<reference evidence="4 5" key="1">
    <citation type="journal article" date="2024" name="Proc. Natl. Acad. Sci. U.S.A.">
        <title>The genetic regulatory architecture and epigenomic basis for age-related changes in rattlesnake venom.</title>
        <authorList>
            <person name="Hogan M.P."/>
            <person name="Holding M.L."/>
            <person name="Nystrom G.S."/>
            <person name="Colston T.J."/>
            <person name="Bartlett D.A."/>
            <person name="Mason A.J."/>
            <person name="Ellsworth S.A."/>
            <person name="Rautsaw R.M."/>
            <person name="Lawrence K.C."/>
            <person name="Strickland J.L."/>
            <person name="He B."/>
            <person name="Fraser P."/>
            <person name="Margres M.J."/>
            <person name="Gilbert D.M."/>
            <person name="Gibbs H.L."/>
            <person name="Parkinson C.L."/>
            <person name="Rokyta D.R."/>
        </authorList>
    </citation>
    <scope>NUCLEOTIDE SEQUENCE [LARGE SCALE GENOMIC DNA]</scope>
    <source>
        <strain evidence="4">DRR0105</strain>
    </source>
</reference>
<gene>
    <name evidence="4" type="ORF">NXF25_004875</name>
</gene>
<dbReference type="Pfam" id="PF01026">
    <property type="entry name" value="TatD_DNase"/>
    <property type="match status" value="1"/>
</dbReference>
<evidence type="ECO:0000256" key="2">
    <source>
        <dbReference type="ARBA" id="ARBA00022801"/>
    </source>
</evidence>
<dbReference type="InterPro" id="IPR032466">
    <property type="entry name" value="Metal_Hydrolase"/>
</dbReference>
<feature type="region of interest" description="Disordered" evidence="3">
    <location>
        <begin position="22"/>
        <end position="43"/>
    </location>
</feature>
<dbReference type="AlphaFoldDB" id="A0AAW1BWA4"/>
<sequence>MQPSRRRKIEWDGLAGSSPAKFCKSTEAPARPARSSPGCSGAAGLGKPRVFASASSCREFSRTSFAAEASSSDEFEVDDDLSGGQDAPVFSFLTKPAASKMPTKNVAFSSQESVKLKIKQEDCKKFVNFQTTVTVESSQSVFMDDSETDQKCMEPKKELSAENNLSDTEDGGPLAMRHPKAIAFGEIGLDYSHKCSTEISKQHKVFERQLNLAVSLKKPLVIHCRDADADLLEIMKKCVPKDYKIHRHCFTGRYSVIEPLLDYFPNLTVGFTALLSYPSANEARESVRKIPLSRIVVETDAPYFLPRQVPKSVSRFSHPGVALHTVKEIAYLKEVSLPVMLAVLRRNTNKIYNL</sequence>
<dbReference type="SUPFAM" id="SSF51556">
    <property type="entry name" value="Metallo-dependent hydrolases"/>
    <property type="match status" value="1"/>
</dbReference>
<dbReference type="Proteomes" id="UP001474421">
    <property type="component" value="Unassembled WGS sequence"/>
</dbReference>
<evidence type="ECO:0000256" key="3">
    <source>
        <dbReference type="SAM" id="MobiDB-lite"/>
    </source>
</evidence>
<dbReference type="PROSITE" id="PS01091">
    <property type="entry name" value="TATD_3"/>
    <property type="match status" value="1"/>
</dbReference>
<dbReference type="InterPro" id="IPR001130">
    <property type="entry name" value="TatD-like"/>
</dbReference>
<evidence type="ECO:0000256" key="1">
    <source>
        <dbReference type="ARBA" id="ARBA00009275"/>
    </source>
</evidence>
<organism evidence="4 5">
    <name type="scientific">Crotalus adamanteus</name>
    <name type="common">Eastern diamondback rattlesnake</name>
    <dbReference type="NCBI Taxonomy" id="8729"/>
    <lineage>
        <taxon>Eukaryota</taxon>
        <taxon>Metazoa</taxon>
        <taxon>Chordata</taxon>
        <taxon>Craniata</taxon>
        <taxon>Vertebrata</taxon>
        <taxon>Euteleostomi</taxon>
        <taxon>Lepidosauria</taxon>
        <taxon>Squamata</taxon>
        <taxon>Bifurcata</taxon>
        <taxon>Unidentata</taxon>
        <taxon>Episquamata</taxon>
        <taxon>Toxicofera</taxon>
        <taxon>Serpentes</taxon>
        <taxon>Colubroidea</taxon>
        <taxon>Viperidae</taxon>
        <taxon>Crotalinae</taxon>
        <taxon>Crotalus</taxon>
    </lineage>
</organism>
<dbReference type="CDD" id="cd01310">
    <property type="entry name" value="TatD_DNAse"/>
    <property type="match status" value="1"/>
</dbReference>
<comment type="caution">
    <text evidence="4">The sequence shown here is derived from an EMBL/GenBank/DDBJ whole genome shotgun (WGS) entry which is preliminary data.</text>
</comment>
<name>A0AAW1BWA4_CROAD</name>
<protein>
    <submittedName>
        <fullName evidence="4">Deoxyribonuclease TATDN2</fullName>
    </submittedName>
</protein>
<dbReference type="PANTHER" id="PTHR46363:SF1">
    <property type="entry name" value="DEOXYRIBONUCLEASE TATDN2-RELATED"/>
    <property type="match status" value="1"/>
</dbReference>
<keyword evidence="5" id="KW-1185">Reference proteome</keyword>
<dbReference type="GO" id="GO:0016788">
    <property type="term" value="F:hydrolase activity, acting on ester bonds"/>
    <property type="evidence" value="ECO:0007669"/>
    <property type="project" value="InterPro"/>
</dbReference>
<dbReference type="EMBL" id="JAOTOJ010000002">
    <property type="protein sequence ID" value="KAK9406101.1"/>
    <property type="molecule type" value="Genomic_DNA"/>
</dbReference>
<dbReference type="Gene3D" id="3.20.20.140">
    <property type="entry name" value="Metal-dependent hydrolases"/>
    <property type="match status" value="1"/>
</dbReference>
<evidence type="ECO:0000313" key="4">
    <source>
        <dbReference type="EMBL" id="KAK9406101.1"/>
    </source>
</evidence>
<evidence type="ECO:0000313" key="5">
    <source>
        <dbReference type="Proteomes" id="UP001474421"/>
    </source>
</evidence>
<comment type="similarity">
    <text evidence="1">Belongs to the metallo-dependent hydrolases superfamily. TatD-type hydrolase family.</text>
</comment>